<evidence type="ECO:0000256" key="1">
    <source>
        <dbReference type="ARBA" id="ARBA00023098"/>
    </source>
</evidence>
<protein>
    <submittedName>
        <fullName evidence="4">Exou protein</fullName>
    </submittedName>
</protein>
<dbReference type="InterPro" id="IPR016035">
    <property type="entry name" value="Acyl_Trfase/lysoPLipase"/>
</dbReference>
<dbReference type="Proteomes" id="UP000284049">
    <property type="component" value="Unassembled WGS sequence"/>
</dbReference>
<name>A0A423G6K7_9PSED</name>
<evidence type="ECO:0000313" key="4">
    <source>
        <dbReference type="EMBL" id="ROM81793.1"/>
    </source>
</evidence>
<accession>A0A423G6K7</accession>
<dbReference type="GO" id="GO:0016787">
    <property type="term" value="F:hydrolase activity"/>
    <property type="evidence" value="ECO:0007669"/>
    <property type="project" value="UniProtKB-UniRule"/>
</dbReference>
<dbReference type="InterPro" id="IPR049155">
    <property type="entry name" value="ExoU_mid_dom"/>
</dbReference>
<dbReference type="PANTHER" id="PTHR46394">
    <property type="entry name" value="ANNEXIN"/>
    <property type="match status" value="1"/>
</dbReference>
<evidence type="ECO:0000259" key="3">
    <source>
        <dbReference type="PROSITE" id="PS51635"/>
    </source>
</evidence>
<dbReference type="PROSITE" id="PS51635">
    <property type="entry name" value="PNPLA"/>
    <property type="match status" value="1"/>
</dbReference>
<keyword evidence="2" id="KW-0442">Lipid degradation</keyword>
<evidence type="ECO:0000313" key="5">
    <source>
        <dbReference type="Proteomes" id="UP000284049"/>
    </source>
</evidence>
<dbReference type="Gene3D" id="1.20.1050.100">
    <property type="match status" value="1"/>
</dbReference>
<sequence>MPLITGLKLFSTIHPKDPANSSSQQTALKNVDWSGFSQGINERANPGRACLLVCGVTDRRMSIVLHEDGSVKISMDRPPIDDVSMSGGGAKGVANSGLVKTLTENNVMDLVRRFSGSSAGAISAALLASGMSHADFDRISDYVSLVSLLNSTQPDLAAEQDEWSRMGKNMNAIPLAQLLCDLLPRLGSKGMPLEELIRKESYKSLLQHCVQGPLSEQVHKAVENVKHNQYVTFADLATLSKEIPQIKSLEITGTAMFDSGAQLVVFSADLTPDMDIAVAAHISAALPVVFSKPTLQGQPFQPADATTAFADGGILNNTPIPALYNPMPQMSPIPEGEPLILVFETDESNQKKPRGTGVSALVDKFLKAPHTALSALNSERMKPFADQTIVVPLKTDKGDYRGVFTGTVYFSMPTEVKNHLQEELRKAVQSHLDKRNATQQTFWFASLEAALLALGDKEFDQLGAELKGNEAYDEVAAFRQQAQQTLASLKSAIKEANMTSTRLEPTPQIREAIGTLDQLADNAGKLEWLAKRINHRNDPDFMQLLQAAARWDSGATTGVSEVTRQAIEEMDRRDLATRVDNVVRDVLQISRFLGGQHDSNLKLLEGAIRDLRDVQTPEAFNNALERVIANYTSRYTGLKPFSSKTVEQLRNWRIKPPIRDLQALQTTSYLSEVPLRFESARG</sequence>
<dbReference type="Gene3D" id="3.40.1090.10">
    <property type="entry name" value="Cytosolic phospholipase A2 catalytic domain"/>
    <property type="match status" value="2"/>
</dbReference>
<feature type="active site" description="Proton acceptor" evidence="2">
    <location>
        <position position="311"/>
    </location>
</feature>
<feature type="domain" description="PNPLA" evidence="3">
    <location>
        <begin position="83"/>
        <end position="324"/>
    </location>
</feature>
<reference evidence="4 5" key="1">
    <citation type="submission" date="2016-10" db="EMBL/GenBank/DDBJ databases">
        <title>Comparative genome analysis of multiple Pseudomonas spp. focuses on biocontrol and plant growth promoting traits.</title>
        <authorList>
            <person name="Tao X.-Y."/>
            <person name="Taylor C.G."/>
        </authorList>
    </citation>
    <scope>NUCLEOTIDE SEQUENCE [LARGE SCALE GENOMIC DNA]</scope>
    <source>
        <strain evidence="4 5">Wood3</strain>
    </source>
</reference>
<feature type="active site" description="Nucleophile" evidence="2">
    <location>
        <position position="118"/>
    </location>
</feature>
<dbReference type="AlphaFoldDB" id="A0A423G6K7"/>
<feature type="short sequence motif" description="DGA/G" evidence="2">
    <location>
        <begin position="311"/>
        <end position="313"/>
    </location>
</feature>
<dbReference type="Pfam" id="PF20848">
    <property type="entry name" value="ExoU_mid_dom"/>
    <property type="match status" value="1"/>
</dbReference>
<organism evidence="4 5">
    <name type="scientific">Pseudomonas brassicacearum</name>
    <dbReference type="NCBI Taxonomy" id="930166"/>
    <lineage>
        <taxon>Bacteria</taxon>
        <taxon>Pseudomonadati</taxon>
        <taxon>Pseudomonadota</taxon>
        <taxon>Gammaproteobacteria</taxon>
        <taxon>Pseudomonadales</taxon>
        <taxon>Pseudomonadaceae</taxon>
        <taxon>Pseudomonas</taxon>
    </lineage>
</organism>
<dbReference type="Pfam" id="PF20983">
    <property type="entry name" value="ExoU_C"/>
    <property type="match status" value="1"/>
</dbReference>
<keyword evidence="1 2" id="KW-0443">Lipid metabolism</keyword>
<dbReference type="InterPro" id="IPR052580">
    <property type="entry name" value="Lipid_Hydrolase"/>
</dbReference>
<dbReference type="EMBL" id="MOBC01000008">
    <property type="protein sequence ID" value="ROM81793.1"/>
    <property type="molecule type" value="Genomic_DNA"/>
</dbReference>
<dbReference type="PANTHER" id="PTHR46394:SF1">
    <property type="entry name" value="PNPLA DOMAIN-CONTAINING PROTEIN"/>
    <property type="match status" value="1"/>
</dbReference>
<dbReference type="Pfam" id="PF01734">
    <property type="entry name" value="Patatin"/>
    <property type="match status" value="1"/>
</dbReference>
<dbReference type="SUPFAM" id="SSF52151">
    <property type="entry name" value="FabD/lysophospholipase-like"/>
    <property type="match status" value="1"/>
</dbReference>
<evidence type="ECO:0000256" key="2">
    <source>
        <dbReference type="PROSITE-ProRule" id="PRU01161"/>
    </source>
</evidence>
<keyword evidence="2" id="KW-0378">Hydrolase</keyword>
<feature type="short sequence motif" description="GXSXG" evidence="2">
    <location>
        <begin position="116"/>
        <end position="120"/>
    </location>
</feature>
<gene>
    <name evidence="4" type="ORF">BK652_14865</name>
</gene>
<dbReference type="RefSeq" id="WP_237614144.1">
    <property type="nucleotide sequence ID" value="NZ_MOBC01000008.1"/>
</dbReference>
<dbReference type="InterPro" id="IPR049154">
    <property type="entry name" value="ExoU_C"/>
</dbReference>
<dbReference type="InterPro" id="IPR002641">
    <property type="entry name" value="PNPLA_dom"/>
</dbReference>
<dbReference type="GO" id="GO:0016042">
    <property type="term" value="P:lipid catabolic process"/>
    <property type="evidence" value="ECO:0007669"/>
    <property type="project" value="UniProtKB-UniRule"/>
</dbReference>
<proteinExistence type="predicted"/>
<feature type="short sequence motif" description="GXGXXG" evidence="2">
    <location>
        <begin position="87"/>
        <end position="92"/>
    </location>
</feature>
<comment type="caution">
    <text evidence="4">The sequence shown here is derived from an EMBL/GenBank/DDBJ whole genome shotgun (WGS) entry which is preliminary data.</text>
</comment>